<keyword evidence="11" id="KW-1185">Reference proteome</keyword>
<dbReference type="EMBL" id="CP014265">
    <property type="protein sequence ID" value="AMK15451.1"/>
    <property type="molecule type" value="Genomic_DNA"/>
</dbReference>
<organism evidence="9 11">
    <name type="scientific">Methanobrevibacter olleyae</name>
    <dbReference type="NCBI Taxonomy" id="294671"/>
    <lineage>
        <taxon>Archaea</taxon>
        <taxon>Methanobacteriati</taxon>
        <taxon>Methanobacteriota</taxon>
        <taxon>Methanomada group</taxon>
        <taxon>Methanobacteria</taxon>
        <taxon>Methanobacteriales</taxon>
        <taxon>Methanobacteriaceae</taxon>
        <taxon>Methanobrevibacter</taxon>
    </lineage>
</organism>
<dbReference type="PANTHER" id="PTHR43687:SF6">
    <property type="entry name" value="L-ASPARTATE SEMIALDEHYDE SULFURTRANSFERASE IRON-SULFUR SUBUNIT"/>
    <property type="match status" value="1"/>
</dbReference>
<evidence type="ECO:0000256" key="4">
    <source>
        <dbReference type="ARBA" id="ARBA00022737"/>
    </source>
</evidence>
<evidence type="ECO:0000256" key="7">
    <source>
        <dbReference type="ARBA" id="ARBA00023014"/>
    </source>
</evidence>
<evidence type="ECO:0000313" key="11">
    <source>
        <dbReference type="Proteomes" id="UP000066376"/>
    </source>
</evidence>
<dbReference type="Pfam" id="PF00037">
    <property type="entry name" value="Fer4"/>
    <property type="match status" value="1"/>
</dbReference>
<dbReference type="PROSITE" id="PS00198">
    <property type="entry name" value="4FE4S_FER_1"/>
    <property type="match status" value="4"/>
</dbReference>
<evidence type="ECO:0000256" key="1">
    <source>
        <dbReference type="ARBA" id="ARBA00022448"/>
    </source>
</evidence>
<keyword evidence="2" id="KW-0004">4Fe-4S</keyword>
<keyword evidence="6" id="KW-0408">Iron</keyword>
<dbReference type="Pfam" id="PF14697">
    <property type="entry name" value="Fer4_21"/>
    <property type="match status" value="1"/>
</dbReference>
<dbReference type="GO" id="GO:0046872">
    <property type="term" value="F:metal ion binding"/>
    <property type="evidence" value="ECO:0007669"/>
    <property type="project" value="UniProtKB-KW"/>
</dbReference>
<feature type="domain" description="4Fe-4S ferredoxin-type" evidence="8">
    <location>
        <begin position="85"/>
        <end position="114"/>
    </location>
</feature>
<feature type="domain" description="4Fe-4S ferredoxin-type" evidence="8">
    <location>
        <begin position="189"/>
        <end position="218"/>
    </location>
</feature>
<reference evidence="12" key="3">
    <citation type="submission" date="2016-10" db="EMBL/GenBank/DDBJ databases">
        <authorList>
            <person name="Varghese N."/>
        </authorList>
    </citation>
    <scope>NUCLEOTIDE SEQUENCE [LARGE SCALE GENOMIC DNA]</scope>
    <source>
        <strain evidence="12">DSM 16632</strain>
    </source>
</reference>
<dbReference type="GO" id="GO:0051539">
    <property type="term" value="F:4 iron, 4 sulfur cluster binding"/>
    <property type="evidence" value="ECO:0007669"/>
    <property type="project" value="UniProtKB-KW"/>
</dbReference>
<sequence length="483" mass="54272">MVSVDSIPRPLRDVYIEYEIDDEKCINCIDKPCLKVCPIDAVYQDSNTKFIKLDEHCFGCVLCTNACPYDAIHIKKTLSDPIRENVPNINKKLCRACGACVDACKSGAIHLASSGGEEVHSEIDEDKCIRCGYCFRYCPTDAIKYGEILPKTVKEGKTLCIDQDQCIGCMTCTRICPSKGAINVGKTNKLPFIDPAYCARCEECMHACPTYAIDYVEREEAFESFNKIKTLEIASEIIDMDVYNISKGLTNIDNVLVKLLEDISKDYHFDDFDYENSMDIRDVPRGMEFSDVEIFTCTNCKSIVVNVTEFLNQRLNSQLKEDLDVIKVLDLVEFFPPSLGIEVINENCIACGLCKDVCPTDSISLDGPNPIIINTDNSCVYCGLCAEVCDFEAIKLKEEFFTNRNHEIFFIKRDLRGRRNGTVEVNHHACQLCEVCVKNCPVDALSIEDGKVLVNHDDCISCRNCEGICPVNAIKVSTIWQFL</sequence>
<feature type="domain" description="4Fe-4S ferredoxin-type" evidence="8">
    <location>
        <begin position="339"/>
        <end position="368"/>
    </location>
</feature>
<dbReference type="InterPro" id="IPR017900">
    <property type="entry name" value="4Fe4S_Fe_S_CS"/>
</dbReference>
<feature type="domain" description="4Fe-4S ferredoxin-type" evidence="8">
    <location>
        <begin position="157"/>
        <end position="187"/>
    </location>
</feature>
<dbReference type="RefSeq" id="WP_067146713.1">
    <property type="nucleotide sequence ID" value="NZ_CP014265.1"/>
</dbReference>
<evidence type="ECO:0000313" key="9">
    <source>
        <dbReference type="EMBL" id="AMK15451.1"/>
    </source>
</evidence>
<feature type="domain" description="4Fe-4S ferredoxin-type" evidence="8">
    <location>
        <begin position="16"/>
        <end position="47"/>
    </location>
</feature>
<dbReference type="OrthoDB" id="23478at2157"/>
<name>A0A126QZG1_METOL</name>
<keyword evidence="5" id="KW-0249">Electron transport</keyword>
<dbReference type="GO" id="GO:0016491">
    <property type="term" value="F:oxidoreductase activity"/>
    <property type="evidence" value="ECO:0007669"/>
    <property type="project" value="UniProtKB-ARBA"/>
</dbReference>
<evidence type="ECO:0000259" key="8">
    <source>
        <dbReference type="PROSITE" id="PS51379"/>
    </source>
</evidence>
<dbReference type="Gene3D" id="3.30.70.20">
    <property type="match status" value="6"/>
</dbReference>
<reference evidence="10" key="4">
    <citation type="submission" date="2016-10" db="EMBL/GenBank/DDBJ databases">
        <authorList>
            <person name="de Groot N.N."/>
        </authorList>
    </citation>
    <scope>NUCLEOTIDE SEQUENCE [LARGE SCALE GENOMIC DNA]</scope>
    <source>
        <strain evidence="10">DSM 16632</strain>
    </source>
</reference>
<dbReference type="Pfam" id="PF12800">
    <property type="entry name" value="Fer4_4"/>
    <property type="match status" value="1"/>
</dbReference>
<keyword evidence="1" id="KW-0813">Transport</keyword>
<reference evidence="11" key="2">
    <citation type="submission" date="2016-02" db="EMBL/GenBank/DDBJ databases">
        <title>The draft genome sequence of the rumen methanogen Methanobrevibacter olleyae YLM1.</title>
        <authorList>
            <consortium name="New Zealand Agricultural Greenhouse Gas Research Centre/Pastoral Greenhouse Gas Research Consortium"/>
            <person name="Kelly W.J."/>
            <person name="Li D."/>
            <person name="Lambie S.C."/>
            <person name="Attwood G.T."/>
            <person name="Altermann E."/>
            <person name="Leahy S.C."/>
        </authorList>
    </citation>
    <scope>NUCLEOTIDE SEQUENCE [LARGE SCALE GENOMIC DNA]</scope>
    <source>
        <strain evidence="11">YLM1</strain>
    </source>
</reference>
<feature type="domain" description="4Fe-4S ferredoxin-type" evidence="8">
    <location>
        <begin position="450"/>
        <end position="479"/>
    </location>
</feature>
<dbReference type="EMBL" id="FOTL01000019">
    <property type="protein sequence ID" value="SFL56594.1"/>
    <property type="molecule type" value="Genomic_DNA"/>
</dbReference>
<dbReference type="PROSITE" id="PS51379">
    <property type="entry name" value="4FE4S_FER_2"/>
    <property type="match status" value="10"/>
</dbReference>
<evidence type="ECO:0000256" key="6">
    <source>
        <dbReference type="ARBA" id="ARBA00023004"/>
    </source>
</evidence>
<evidence type="ECO:0000256" key="3">
    <source>
        <dbReference type="ARBA" id="ARBA00022723"/>
    </source>
</evidence>
<protein>
    <submittedName>
        <fullName evidence="9 10">Energy-converting hydrogenase A subunit Q</fullName>
    </submittedName>
</protein>
<keyword evidence="4" id="KW-0677">Repeat</keyword>
<keyword evidence="3" id="KW-0479">Metal-binding</keyword>
<dbReference type="SUPFAM" id="SSF54862">
    <property type="entry name" value="4Fe-4S ferredoxins"/>
    <property type="match status" value="3"/>
</dbReference>
<keyword evidence="7" id="KW-0411">Iron-sulfur</keyword>
<evidence type="ECO:0000313" key="10">
    <source>
        <dbReference type="EMBL" id="SFL56594.1"/>
    </source>
</evidence>
<dbReference type="STRING" id="294671.YLM1_0894"/>
<dbReference type="KEGG" id="mol:YLM1_0894"/>
<evidence type="ECO:0000256" key="5">
    <source>
        <dbReference type="ARBA" id="ARBA00022982"/>
    </source>
</evidence>
<evidence type="ECO:0000313" key="12">
    <source>
        <dbReference type="Proteomes" id="UP000183442"/>
    </source>
</evidence>
<reference evidence="9 11" key="1">
    <citation type="journal article" date="2016" name="Genome Announc.">
        <title>Draft Genome Sequence of the Rumen Methanogen Methanobrevibacter olleyae YLM1.</title>
        <authorList>
            <person name="Kelly W.J."/>
            <person name="Li D."/>
            <person name="Lambie S.C."/>
            <person name="Cox F."/>
            <person name="Attwood G.T."/>
            <person name="Altermann E."/>
            <person name="Leahy S.C."/>
        </authorList>
    </citation>
    <scope>NUCLEOTIDE SEQUENCE [LARGE SCALE GENOMIC DNA]</scope>
    <source>
        <strain evidence="9 11">YLM1</strain>
    </source>
</reference>
<dbReference type="Proteomes" id="UP000066376">
    <property type="component" value="Chromosome"/>
</dbReference>
<gene>
    <name evidence="10" type="ORF">SAMN02910297_01223</name>
    <name evidence="9" type="ORF">YLM1_0894</name>
</gene>
<dbReference type="PATRIC" id="fig|294671.3.peg.936"/>
<dbReference type="PANTHER" id="PTHR43687">
    <property type="entry name" value="ADENYLYLSULFATE REDUCTASE, BETA SUBUNIT"/>
    <property type="match status" value="1"/>
</dbReference>
<feature type="domain" description="4Fe-4S ferredoxin-type" evidence="8">
    <location>
        <begin position="369"/>
        <end position="399"/>
    </location>
</feature>
<dbReference type="InterPro" id="IPR050572">
    <property type="entry name" value="Fe-S_Ferredoxin"/>
</dbReference>
<dbReference type="InterPro" id="IPR017896">
    <property type="entry name" value="4Fe4S_Fe-S-bd"/>
</dbReference>
<dbReference type="Proteomes" id="UP000183442">
    <property type="component" value="Unassembled WGS sequence"/>
</dbReference>
<proteinExistence type="predicted"/>
<feature type="domain" description="4Fe-4S ferredoxin-type" evidence="8">
    <location>
        <begin position="421"/>
        <end position="449"/>
    </location>
</feature>
<dbReference type="CDD" id="cd10549">
    <property type="entry name" value="MtMvhB_like"/>
    <property type="match status" value="2"/>
</dbReference>
<feature type="domain" description="4Fe-4S ferredoxin-type" evidence="8">
    <location>
        <begin position="119"/>
        <end position="148"/>
    </location>
</feature>
<dbReference type="Pfam" id="PF12838">
    <property type="entry name" value="Fer4_7"/>
    <property type="match status" value="3"/>
</dbReference>
<dbReference type="GeneID" id="28489194"/>
<dbReference type="AlphaFoldDB" id="A0A126QZG1"/>
<evidence type="ECO:0000256" key="2">
    <source>
        <dbReference type="ARBA" id="ARBA00022485"/>
    </source>
</evidence>
<feature type="domain" description="4Fe-4S ferredoxin-type" evidence="8">
    <location>
        <begin position="49"/>
        <end position="77"/>
    </location>
</feature>
<accession>A0A126QZG1</accession>